<evidence type="ECO:0000313" key="2">
    <source>
        <dbReference type="Proteomes" id="UP000027195"/>
    </source>
</evidence>
<sequence>MTIAQRDQFKDLRKHIRKLEREDGPQNFAALEDQIQRAYSALPPDADPPVFVHAFVARAILTPPYNWDMTPLLIQVLGRINAQCLLYQKQAANILAWDEHYVALRGDKDPSGCLTENQKAAVRRMKLGLFTGTQSIRDVFLCFSSEIRVHHLIEMVLNQNTSIPSLEDYFPADHFERHLYTFHMSPEEIAGVQREREGLAAALDRVETYQQQREALWEAANPHQSIELLSQDEGYRSAVRKMFRGTVEWEKIARNVNYWVKRTEMMVQAFEDVFIETD</sequence>
<reference evidence="2" key="1">
    <citation type="journal article" date="2014" name="Proc. Natl. Acad. Sci. U.S.A.">
        <title>Extensive sampling of basidiomycete genomes demonstrates inadequacy of the white-rot/brown-rot paradigm for wood decay fungi.</title>
        <authorList>
            <person name="Riley R."/>
            <person name="Salamov A.A."/>
            <person name="Brown D.W."/>
            <person name="Nagy L.G."/>
            <person name="Floudas D."/>
            <person name="Held B.W."/>
            <person name="Levasseur A."/>
            <person name="Lombard V."/>
            <person name="Morin E."/>
            <person name="Otillar R."/>
            <person name="Lindquist E.A."/>
            <person name="Sun H."/>
            <person name="LaButti K.M."/>
            <person name="Schmutz J."/>
            <person name="Jabbour D."/>
            <person name="Luo H."/>
            <person name="Baker S.E."/>
            <person name="Pisabarro A.G."/>
            <person name="Walton J.D."/>
            <person name="Blanchette R.A."/>
            <person name="Henrissat B."/>
            <person name="Martin F."/>
            <person name="Cullen D."/>
            <person name="Hibbett D.S."/>
            <person name="Grigoriev I.V."/>
        </authorList>
    </citation>
    <scope>NUCLEOTIDE SEQUENCE [LARGE SCALE GENOMIC DNA]</scope>
    <source>
        <strain evidence="2">FD-172 SS1</strain>
    </source>
</reference>
<name>A0A067MQ49_BOTB1</name>
<keyword evidence="2" id="KW-1185">Reference proteome</keyword>
<dbReference type="EMBL" id="KL198042">
    <property type="protein sequence ID" value="KDQ13726.1"/>
    <property type="molecule type" value="Genomic_DNA"/>
</dbReference>
<dbReference type="InParanoid" id="A0A067MQ49"/>
<accession>A0A067MQ49</accession>
<proteinExistence type="predicted"/>
<organism evidence="1 2">
    <name type="scientific">Botryobasidium botryosum (strain FD-172 SS1)</name>
    <dbReference type="NCBI Taxonomy" id="930990"/>
    <lineage>
        <taxon>Eukaryota</taxon>
        <taxon>Fungi</taxon>
        <taxon>Dikarya</taxon>
        <taxon>Basidiomycota</taxon>
        <taxon>Agaricomycotina</taxon>
        <taxon>Agaricomycetes</taxon>
        <taxon>Cantharellales</taxon>
        <taxon>Botryobasidiaceae</taxon>
        <taxon>Botryobasidium</taxon>
    </lineage>
</organism>
<dbReference type="AlphaFoldDB" id="A0A067MQ49"/>
<evidence type="ECO:0000313" key="1">
    <source>
        <dbReference type="EMBL" id="KDQ13726.1"/>
    </source>
</evidence>
<dbReference type="Proteomes" id="UP000027195">
    <property type="component" value="Unassembled WGS sequence"/>
</dbReference>
<dbReference type="HOGENOM" id="CLU_1001121_0_0_1"/>
<gene>
    <name evidence="1" type="ORF">BOTBODRAFT_66652</name>
</gene>
<protein>
    <submittedName>
        <fullName evidence="1">Uncharacterized protein</fullName>
    </submittedName>
</protein>